<evidence type="ECO:0000256" key="4">
    <source>
        <dbReference type="ARBA" id="ARBA00022801"/>
    </source>
</evidence>
<dbReference type="GO" id="GO:0006289">
    <property type="term" value="P:nucleotide-excision repair"/>
    <property type="evidence" value="ECO:0007669"/>
    <property type="project" value="InterPro"/>
</dbReference>
<dbReference type="InterPro" id="IPR012904">
    <property type="entry name" value="OGG_N"/>
</dbReference>
<evidence type="ECO:0000256" key="1">
    <source>
        <dbReference type="ARBA" id="ARBA00010679"/>
    </source>
</evidence>
<feature type="domain" description="HhH-GPD" evidence="10">
    <location>
        <begin position="111"/>
        <end position="264"/>
    </location>
</feature>
<evidence type="ECO:0000259" key="10">
    <source>
        <dbReference type="SMART" id="SM00478"/>
    </source>
</evidence>
<organism evidence="11 12">
    <name type="scientific">Candidatus Onthocola gallistercoris</name>
    <dbReference type="NCBI Taxonomy" id="2840876"/>
    <lineage>
        <taxon>Bacteria</taxon>
        <taxon>Bacillati</taxon>
        <taxon>Bacillota</taxon>
        <taxon>Bacilli</taxon>
        <taxon>Candidatus Onthocola</taxon>
    </lineage>
</organism>
<keyword evidence="6" id="KW-0456">Lyase</keyword>
<dbReference type="Pfam" id="PF00730">
    <property type="entry name" value="HhH-GPD"/>
    <property type="match status" value="1"/>
</dbReference>
<dbReference type="GO" id="GO:0006284">
    <property type="term" value="P:base-excision repair"/>
    <property type="evidence" value="ECO:0007669"/>
    <property type="project" value="InterPro"/>
</dbReference>
<accession>A0A9D1KVV1</accession>
<dbReference type="GO" id="GO:0003684">
    <property type="term" value="F:damaged DNA binding"/>
    <property type="evidence" value="ECO:0007669"/>
    <property type="project" value="InterPro"/>
</dbReference>
<gene>
    <name evidence="11" type="ORF">IAB63_00490</name>
</gene>
<keyword evidence="7" id="KW-0511">Multifunctional enzyme</keyword>
<dbReference type="Gene3D" id="3.30.310.260">
    <property type="match status" value="1"/>
</dbReference>
<keyword evidence="4" id="KW-0378">Hydrolase</keyword>
<dbReference type="SUPFAM" id="SSF48150">
    <property type="entry name" value="DNA-glycosylase"/>
    <property type="match status" value="1"/>
</dbReference>
<comment type="caution">
    <text evidence="11">The sequence shown here is derived from an EMBL/GenBank/DDBJ whole genome shotgun (WGS) entry which is preliminary data.</text>
</comment>
<evidence type="ECO:0000256" key="2">
    <source>
        <dbReference type="ARBA" id="ARBA00012720"/>
    </source>
</evidence>
<keyword evidence="3" id="KW-0227">DNA damage</keyword>
<protein>
    <recommendedName>
        <fullName evidence="2">DNA-(apurinic or apyrimidinic site) lyase</fullName>
        <ecNumber evidence="2">4.2.99.18</ecNumber>
    </recommendedName>
</protein>
<dbReference type="Proteomes" id="UP000824164">
    <property type="component" value="Unassembled WGS sequence"/>
</dbReference>
<dbReference type="CDD" id="cd00056">
    <property type="entry name" value="ENDO3c"/>
    <property type="match status" value="1"/>
</dbReference>
<dbReference type="PANTHER" id="PTHR10242">
    <property type="entry name" value="8-OXOGUANINE DNA GLYCOSYLASE"/>
    <property type="match status" value="1"/>
</dbReference>
<dbReference type="InterPro" id="IPR003265">
    <property type="entry name" value="HhH-GPD_domain"/>
</dbReference>
<evidence type="ECO:0000256" key="6">
    <source>
        <dbReference type="ARBA" id="ARBA00023239"/>
    </source>
</evidence>
<dbReference type="PANTHER" id="PTHR10242:SF2">
    <property type="entry name" value="N-GLYCOSYLASE_DNA LYASE"/>
    <property type="match status" value="1"/>
</dbReference>
<dbReference type="GO" id="GO:0008534">
    <property type="term" value="F:oxidized purine nucleobase lesion DNA N-glycosylase activity"/>
    <property type="evidence" value="ECO:0007669"/>
    <property type="project" value="InterPro"/>
</dbReference>
<name>A0A9D1KVV1_9FIRM</name>
<dbReference type="Pfam" id="PF07934">
    <property type="entry name" value="OGG_N"/>
    <property type="match status" value="1"/>
</dbReference>
<reference evidence="11" key="2">
    <citation type="journal article" date="2021" name="PeerJ">
        <title>Extensive microbial diversity within the chicken gut microbiome revealed by metagenomics and culture.</title>
        <authorList>
            <person name="Gilroy R."/>
            <person name="Ravi A."/>
            <person name="Getino M."/>
            <person name="Pursley I."/>
            <person name="Horton D.L."/>
            <person name="Alikhan N.F."/>
            <person name="Baker D."/>
            <person name="Gharbi K."/>
            <person name="Hall N."/>
            <person name="Watson M."/>
            <person name="Adriaenssens E.M."/>
            <person name="Foster-Nyarko E."/>
            <person name="Jarju S."/>
            <person name="Secka A."/>
            <person name="Antonio M."/>
            <person name="Oren A."/>
            <person name="Chaudhuri R.R."/>
            <person name="La Ragione R."/>
            <person name="Hildebrand F."/>
            <person name="Pallen M.J."/>
        </authorList>
    </citation>
    <scope>NUCLEOTIDE SEQUENCE</scope>
    <source>
        <strain evidence="11">CHK187-14744</strain>
    </source>
</reference>
<proteinExistence type="inferred from homology"/>
<evidence type="ECO:0000256" key="7">
    <source>
        <dbReference type="ARBA" id="ARBA00023268"/>
    </source>
</evidence>
<evidence type="ECO:0000256" key="3">
    <source>
        <dbReference type="ARBA" id="ARBA00022763"/>
    </source>
</evidence>
<evidence type="ECO:0000256" key="8">
    <source>
        <dbReference type="ARBA" id="ARBA00023295"/>
    </source>
</evidence>
<reference evidence="11" key="1">
    <citation type="submission" date="2020-10" db="EMBL/GenBank/DDBJ databases">
        <authorList>
            <person name="Gilroy R."/>
        </authorList>
    </citation>
    <scope>NUCLEOTIDE SEQUENCE</scope>
    <source>
        <strain evidence="11">CHK187-14744</strain>
    </source>
</reference>
<dbReference type="AlphaFoldDB" id="A0A9D1KVV1"/>
<keyword evidence="5" id="KW-0234">DNA repair</keyword>
<evidence type="ECO:0000313" key="11">
    <source>
        <dbReference type="EMBL" id="HIU01713.1"/>
    </source>
</evidence>
<comment type="similarity">
    <text evidence="1">Belongs to the type-1 OGG1 family.</text>
</comment>
<dbReference type="Gene3D" id="1.10.1670.10">
    <property type="entry name" value="Helix-hairpin-Helix base-excision DNA repair enzymes (C-terminal)"/>
    <property type="match status" value="1"/>
</dbReference>
<dbReference type="InterPro" id="IPR011257">
    <property type="entry name" value="DNA_glycosylase"/>
</dbReference>
<evidence type="ECO:0000313" key="12">
    <source>
        <dbReference type="Proteomes" id="UP000824164"/>
    </source>
</evidence>
<dbReference type="SUPFAM" id="SSF55945">
    <property type="entry name" value="TATA-box binding protein-like"/>
    <property type="match status" value="1"/>
</dbReference>
<dbReference type="Gene3D" id="1.10.340.30">
    <property type="entry name" value="Hypothetical protein, domain 2"/>
    <property type="match status" value="1"/>
</dbReference>
<dbReference type="EC" id="4.2.99.18" evidence="2"/>
<dbReference type="InterPro" id="IPR023170">
    <property type="entry name" value="HhH_base_excis_C"/>
</dbReference>
<dbReference type="InterPro" id="IPR052054">
    <property type="entry name" value="Oxidative_DNA_repair_enzyme"/>
</dbReference>
<evidence type="ECO:0000256" key="5">
    <source>
        <dbReference type="ARBA" id="ARBA00023204"/>
    </source>
</evidence>
<dbReference type="SMART" id="SM00478">
    <property type="entry name" value="ENDO3c"/>
    <property type="match status" value="1"/>
</dbReference>
<evidence type="ECO:0000256" key="9">
    <source>
        <dbReference type="ARBA" id="ARBA00044632"/>
    </source>
</evidence>
<dbReference type="EMBL" id="DVLT01000003">
    <property type="protein sequence ID" value="HIU01713.1"/>
    <property type="molecule type" value="Genomic_DNA"/>
</dbReference>
<sequence length="273" mass="31303">MIKIQNPNFSIRQICDSGQCFRMTPLDKAHYRLIAGGRYVELIQEADGVMLLTDENEMDFWKYYFDLDTDYSWFAASIPETDIYLRKAADFGKGIRILRQDLWEMIITFILSQRNNIRRIRQCVESLCLVCGEKKQTAGKTYHAFPSARAILEAGEEGLAACRLGYRTKYILKTARMAEDGLVDLGAIKGMAYPKAKTELLKLCGVGEKVADCICLFGLHCMDAFPVDTHIRQVLDCHYPEGFPFSDYSGYGGIMQQYIFYYDLMKDKIDQEN</sequence>
<comment type="catalytic activity">
    <reaction evidence="9">
        <text>2'-deoxyribonucleotide-(2'-deoxyribose 5'-phosphate)-2'-deoxyribonucleotide-DNA = a 3'-end 2'-deoxyribonucleotide-(2,3-dehydro-2,3-deoxyribose 5'-phosphate)-DNA + a 5'-end 5'-phospho-2'-deoxyribonucleoside-DNA + H(+)</text>
        <dbReference type="Rhea" id="RHEA:66592"/>
        <dbReference type="Rhea" id="RHEA-COMP:13180"/>
        <dbReference type="Rhea" id="RHEA-COMP:16897"/>
        <dbReference type="Rhea" id="RHEA-COMP:17067"/>
        <dbReference type="ChEBI" id="CHEBI:15378"/>
        <dbReference type="ChEBI" id="CHEBI:136412"/>
        <dbReference type="ChEBI" id="CHEBI:157695"/>
        <dbReference type="ChEBI" id="CHEBI:167181"/>
        <dbReference type="EC" id="4.2.99.18"/>
    </reaction>
</comment>
<keyword evidence="8" id="KW-0326">Glycosidase</keyword>
<dbReference type="GO" id="GO:0140078">
    <property type="term" value="F:class I DNA-(apurinic or apyrimidinic site) endonuclease activity"/>
    <property type="evidence" value="ECO:0007669"/>
    <property type="project" value="UniProtKB-EC"/>
</dbReference>